<dbReference type="GO" id="GO:0016787">
    <property type="term" value="F:hydrolase activity"/>
    <property type="evidence" value="ECO:0007669"/>
    <property type="project" value="UniProtKB-KW"/>
</dbReference>
<dbReference type="PANTHER" id="PTHR42951">
    <property type="entry name" value="METALLO-BETA-LACTAMASE DOMAIN-CONTAINING"/>
    <property type="match status" value="1"/>
</dbReference>
<evidence type="ECO:0000313" key="3">
    <source>
        <dbReference type="Proteomes" id="UP000292627"/>
    </source>
</evidence>
<accession>A0A4Q8LCJ4</accession>
<dbReference type="Gene3D" id="3.60.15.10">
    <property type="entry name" value="Ribonuclease Z/Hydroxyacylglutathione hydrolase-like"/>
    <property type="match status" value="1"/>
</dbReference>
<dbReference type="InterPro" id="IPR037482">
    <property type="entry name" value="ST1585_MBL-fold"/>
</dbReference>
<dbReference type="PANTHER" id="PTHR42951:SF22">
    <property type="entry name" value="METALLO BETA-LACTAMASE SUPERFAMILY LIPOPROTEIN"/>
    <property type="match status" value="1"/>
</dbReference>
<dbReference type="SUPFAM" id="SSF56281">
    <property type="entry name" value="Metallo-hydrolase/oxidoreductase"/>
    <property type="match status" value="1"/>
</dbReference>
<keyword evidence="2" id="KW-0378">Hydrolase</keyword>
<dbReference type="Proteomes" id="UP000292627">
    <property type="component" value="Unassembled WGS sequence"/>
</dbReference>
<protein>
    <submittedName>
        <fullName evidence="2">MBL fold metallo-hydrolase</fullName>
    </submittedName>
</protein>
<dbReference type="InterPro" id="IPR001279">
    <property type="entry name" value="Metallo-B-lactamas"/>
</dbReference>
<dbReference type="RefSeq" id="WP_130550473.1">
    <property type="nucleotide sequence ID" value="NZ_SHMC01000002.1"/>
</dbReference>
<feature type="domain" description="Metallo-beta-lactamase" evidence="1">
    <location>
        <begin position="18"/>
        <end position="223"/>
    </location>
</feature>
<dbReference type="SMART" id="SM00849">
    <property type="entry name" value="Lactamase_B"/>
    <property type="match status" value="1"/>
</dbReference>
<evidence type="ECO:0000313" key="2">
    <source>
        <dbReference type="EMBL" id="TAA26598.1"/>
    </source>
</evidence>
<dbReference type="CDD" id="cd07726">
    <property type="entry name" value="ST1585-like_MBL-fold"/>
    <property type="match status" value="1"/>
</dbReference>
<dbReference type="Pfam" id="PF00753">
    <property type="entry name" value="Lactamase_B"/>
    <property type="match status" value="1"/>
</dbReference>
<evidence type="ECO:0000259" key="1">
    <source>
        <dbReference type="SMART" id="SM00849"/>
    </source>
</evidence>
<dbReference type="AlphaFoldDB" id="A0A4Q8LCJ4"/>
<proteinExistence type="predicted"/>
<reference evidence="2 3" key="1">
    <citation type="submission" date="2019-02" db="EMBL/GenBank/DDBJ databases">
        <title>WGS of Pseudoxanthomonas species novum from clinical isolates.</title>
        <authorList>
            <person name="Bernier A.-M."/>
            <person name="Bernard K."/>
            <person name="Vachon A."/>
        </authorList>
    </citation>
    <scope>NUCLEOTIDE SEQUENCE [LARGE SCALE GENOMIC DNA]</scope>
    <source>
        <strain evidence="2 3">NML171200</strain>
    </source>
</reference>
<gene>
    <name evidence="2" type="ORF">EA660_05040</name>
</gene>
<sequence length="313" mass="34582">MSQHGIHTVDTAFQRDHFDACYLIVEQGRGAFVDCGTNHSVPLLLQAIARAGLTPADIDWVLVTHIHLDHAGGAGLLLQHLPNARVVAHPRAAPHLIDPSRIIAGATAVYGAEEIERSYGQVQPLPESRVVVAEDGHVVDHNGRPLLCLDTPGHARHHYCVWDARSACWFTGDTFGLSYRELDGPQGPFILPTSSPVQFEPEALKQSIARMLAYEPQGMYLTHYDRVGSSYAEVEKLAQDLYEQINAMEALGRDADGKPDRHAKLLEALSTLYLQRARAAQVPLEDAQIERALAMDIELNAQGLACWLDRERR</sequence>
<dbReference type="InterPro" id="IPR050855">
    <property type="entry name" value="NDM-1-like"/>
</dbReference>
<dbReference type="OrthoDB" id="9802991at2"/>
<dbReference type="EMBL" id="SHMC01000002">
    <property type="protein sequence ID" value="TAA26598.1"/>
    <property type="molecule type" value="Genomic_DNA"/>
</dbReference>
<name>A0A4Q8LCJ4_9GAMM</name>
<comment type="caution">
    <text evidence="2">The sequence shown here is derived from an EMBL/GenBank/DDBJ whole genome shotgun (WGS) entry which is preliminary data.</text>
</comment>
<organism evidence="2 3">
    <name type="scientific">Pseudoxanthomonas winnipegensis</name>
    <dbReference type="NCBI Taxonomy" id="2480810"/>
    <lineage>
        <taxon>Bacteria</taxon>
        <taxon>Pseudomonadati</taxon>
        <taxon>Pseudomonadota</taxon>
        <taxon>Gammaproteobacteria</taxon>
        <taxon>Lysobacterales</taxon>
        <taxon>Lysobacteraceae</taxon>
        <taxon>Pseudoxanthomonas</taxon>
    </lineage>
</organism>
<dbReference type="InterPro" id="IPR036866">
    <property type="entry name" value="RibonucZ/Hydroxyglut_hydro"/>
</dbReference>